<feature type="compositionally biased region" description="Basic residues" evidence="1">
    <location>
        <begin position="41"/>
        <end position="71"/>
    </location>
</feature>
<name>A0A8D8VMC7_9HEMI</name>
<proteinExistence type="predicted"/>
<sequence>MNMKHNMEQRKKQYYETWERTQHGKLKNAAQEEIENTKRSVQGKRRKTRKRRKWSKRRPRKRRRKGRKRRENSRGENNTASKQCNSNSIDQPYSTFFGRGPHLSFPRYTWAAVQKTGV</sequence>
<dbReference type="EMBL" id="HBUF01063862">
    <property type="protein sequence ID" value="CAG6626928.1"/>
    <property type="molecule type" value="Transcribed_RNA"/>
</dbReference>
<feature type="compositionally biased region" description="Polar residues" evidence="1">
    <location>
        <begin position="75"/>
        <end position="94"/>
    </location>
</feature>
<accession>A0A8D8VMC7</accession>
<feature type="region of interest" description="Disordered" evidence="1">
    <location>
        <begin position="1"/>
        <end position="104"/>
    </location>
</feature>
<evidence type="ECO:0000313" key="2">
    <source>
        <dbReference type="EMBL" id="CAG6626929.1"/>
    </source>
</evidence>
<organism evidence="2">
    <name type="scientific">Cacopsylla melanoneura</name>
    <dbReference type="NCBI Taxonomy" id="428564"/>
    <lineage>
        <taxon>Eukaryota</taxon>
        <taxon>Metazoa</taxon>
        <taxon>Ecdysozoa</taxon>
        <taxon>Arthropoda</taxon>
        <taxon>Hexapoda</taxon>
        <taxon>Insecta</taxon>
        <taxon>Pterygota</taxon>
        <taxon>Neoptera</taxon>
        <taxon>Paraneoptera</taxon>
        <taxon>Hemiptera</taxon>
        <taxon>Sternorrhyncha</taxon>
        <taxon>Psylloidea</taxon>
        <taxon>Psyllidae</taxon>
        <taxon>Psyllinae</taxon>
        <taxon>Cacopsylla</taxon>
    </lineage>
</organism>
<reference evidence="2" key="1">
    <citation type="submission" date="2021-05" db="EMBL/GenBank/DDBJ databases">
        <authorList>
            <person name="Alioto T."/>
            <person name="Alioto T."/>
            <person name="Gomez Garrido J."/>
        </authorList>
    </citation>
    <scope>NUCLEOTIDE SEQUENCE</scope>
</reference>
<dbReference type="EMBL" id="HBUF01063863">
    <property type="protein sequence ID" value="CAG6626929.1"/>
    <property type="molecule type" value="Transcribed_RNA"/>
</dbReference>
<protein>
    <submittedName>
        <fullName evidence="2">Uncharacterized protein</fullName>
    </submittedName>
</protein>
<dbReference type="AlphaFoldDB" id="A0A8D8VMC7"/>
<feature type="compositionally biased region" description="Basic and acidic residues" evidence="1">
    <location>
        <begin position="1"/>
        <end position="22"/>
    </location>
</feature>
<evidence type="ECO:0000256" key="1">
    <source>
        <dbReference type="SAM" id="MobiDB-lite"/>
    </source>
</evidence>